<comment type="caution">
    <text evidence="2">The sequence shown here is derived from an EMBL/GenBank/DDBJ whole genome shotgun (WGS) entry which is preliminary data.</text>
</comment>
<gene>
    <name evidence="2" type="ORF">SDC9_13647</name>
</gene>
<name>A0A644TLX4_9ZZZZ</name>
<evidence type="ECO:0000256" key="1">
    <source>
        <dbReference type="SAM" id="Phobius"/>
    </source>
</evidence>
<accession>A0A644TLX4</accession>
<dbReference type="AlphaFoldDB" id="A0A644TLX4"/>
<protein>
    <recommendedName>
        <fullName evidence="3">Transposase DDE domain-containing protein</fullName>
    </recommendedName>
</protein>
<keyword evidence="1" id="KW-0472">Membrane</keyword>
<evidence type="ECO:0000313" key="2">
    <source>
        <dbReference type="EMBL" id="MPL67943.1"/>
    </source>
</evidence>
<keyword evidence="1" id="KW-0812">Transmembrane</keyword>
<reference evidence="2" key="1">
    <citation type="submission" date="2019-08" db="EMBL/GenBank/DDBJ databases">
        <authorList>
            <person name="Kucharzyk K."/>
            <person name="Murdoch R.W."/>
            <person name="Higgins S."/>
            <person name="Loffler F."/>
        </authorList>
    </citation>
    <scope>NUCLEOTIDE SEQUENCE</scope>
</reference>
<feature type="transmembrane region" description="Helical" evidence="1">
    <location>
        <begin position="20"/>
        <end position="42"/>
    </location>
</feature>
<keyword evidence="1" id="KW-1133">Transmembrane helix</keyword>
<evidence type="ECO:0008006" key="3">
    <source>
        <dbReference type="Google" id="ProtNLM"/>
    </source>
</evidence>
<sequence>MKRFHGLDRARGYGLKSIALQARLTALVVNLKTIAALAASFLHDFYGVLTDDSRIAYLSLQRCG</sequence>
<dbReference type="EMBL" id="VSSQ01000039">
    <property type="protein sequence ID" value="MPL67943.1"/>
    <property type="molecule type" value="Genomic_DNA"/>
</dbReference>
<proteinExistence type="predicted"/>
<organism evidence="2">
    <name type="scientific">bioreactor metagenome</name>
    <dbReference type="NCBI Taxonomy" id="1076179"/>
    <lineage>
        <taxon>unclassified sequences</taxon>
        <taxon>metagenomes</taxon>
        <taxon>ecological metagenomes</taxon>
    </lineage>
</organism>